<evidence type="ECO:0000313" key="2">
    <source>
        <dbReference type="EMBL" id="OIV36222.1"/>
    </source>
</evidence>
<feature type="region of interest" description="Disordered" evidence="1">
    <location>
        <begin position="595"/>
        <end position="615"/>
    </location>
</feature>
<dbReference type="Proteomes" id="UP000243342">
    <property type="component" value="Unassembled WGS sequence"/>
</dbReference>
<gene>
    <name evidence="2" type="ORF">BIV57_17355</name>
</gene>
<dbReference type="AlphaFoldDB" id="A0A1J7BC59"/>
<sequence>MPMDAELASAVEVFAAAVPEDGPAIRARLGVAPAARPPVPALPDPAERARAADTLRAALDAPGAPRGLASLAAAARRQGALDAESAGRLLARIRPARTVAALLRGVEDVPLSVRQPDWAALRVRLESFRGTLPEALAATGAAPAGGPSPVPPKSVAETLRMLLDRTADQDDAAGCLAALDGDEVLAEMLAASPLPAPQVVAAVLAPTGRSAARAALARNPGCPPALLKSLVEYGDPAVNAAVFRATQVTYTLRLRIVRQLPEVPLHPELRAWLLGADGARRTGSDLAALYGCGDPELTRHALRFTVQRRLQTHAVLGVWEEHGAGAARELLADPEVAERLRGRGLGQLRTALEADDPAAELVRLRAAAEPYHDPERLIELLTAHGRHQSNGPVRKVVYEPYPWDVDALAAAHRKDPLLQRACEVLARHEDATAEQRTMFLVHAANAATGHPSDIPPVEVLAEQPISEVPLDWLHTCLGQGLLTPHELIATARPAPRVLEVLPRLATYCSEESARMVLAALAPLLREQVGGHPDAWVVLLRMLPGFTGTLEEAIRTAPLAAGPRGAADAVDVADVTAVTDVADVADVQVAEAVEEPVAARERPVAPAPPEPEPLPDRDEALARIARGLAGIGGGRAGERARDLVERCVDAGLLTPRDLLEVWSVSGVVNPYERGRAVALMESAIPPCLADAAAGFDGTEGWLRLCRAWERSDAGSTTWSELVRRAKEAEPPGRWEELGLKEAARTAFVLVFAPREVLDAVAPRLVALRGPSGSAGSSGSSGFWQALASPARYLEVLPDALRGFLLNLDGADPTGPDPEVLRELDRHGVLADPDLVGRLLALRRGDLDAMLYLLGPDEVRARVLRDGAPSADALVGLLATADDRRRLTAGLVRSRVPELIEHAFRRLGGKRGLKAAEQMAGCEGLLRYGGRERLLALLESGVVGKSAARRAYAALDAGSAADTV</sequence>
<dbReference type="EMBL" id="MLCF01000106">
    <property type="protein sequence ID" value="OIV36222.1"/>
    <property type="molecule type" value="Genomic_DNA"/>
</dbReference>
<organism evidence="2 3">
    <name type="scientific">Mangrovactinospora gilvigrisea</name>
    <dbReference type="NCBI Taxonomy" id="1428644"/>
    <lineage>
        <taxon>Bacteria</taxon>
        <taxon>Bacillati</taxon>
        <taxon>Actinomycetota</taxon>
        <taxon>Actinomycetes</taxon>
        <taxon>Kitasatosporales</taxon>
        <taxon>Streptomycetaceae</taxon>
        <taxon>Mangrovactinospora</taxon>
    </lineage>
</organism>
<dbReference type="OrthoDB" id="3963008at2"/>
<reference evidence="2 3" key="1">
    <citation type="submission" date="2016-10" db="EMBL/GenBank/DDBJ databases">
        <title>Genome sequence of Streptomyces gilvigriseus MUSC 26.</title>
        <authorList>
            <person name="Lee L.-H."/>
            <person name="Ser H.-L."/>
        </authorList>
    </citation>
    <scope>NUCLEOTIDE SEQUENCE [LARGE SCALE GENOMIC DNA]</scope>
    <source>
        <strain evidence="2 3">MUSC 26</strain>
    </source>
</reference>
<protein>
    <submittedName>
        <fullName evidence="2">Uncharacterized protein</fullName>
    </submittedName>
</protein>
<proteinExistence type="predicted"/>
<evidence type="ECO:0000256" key="1">
    <source>
        <dbReference type="SAM" id="MobiDB-lite"/>
    </source>
</evidence>
<comment type="caution">
    <text evidence="2">The sequence shown here is derived from an EMBL/GenBank/DDBJ whole genome shotgun (WGS) entry which is preliminary data.</text>
</comment>
<name>A0A1J7BC59_9ACTN</name>
<accession>A0A1J7BC59</accession>
<keyword evidence="3" id="KW-1185">Reference proteome</keyword>
<evidence type="ECO:0000313" key="3">
    <source>
        <dbReference type="Proteomes" id="UP000243342"/>
    </source>
</evidence>
<dbReference type="RefSeq" id="WP_071657808.1">
    <property type="nucleotide sequence ID" value="NZ_MLCF01000106.1"/>
</dbReference>